<keyword evidence="4" id="KW-1003">Cell membrane</keyword>
<evidence type="ECO:0000256" key="6">
    <source>
        <dbReference type="ARBA" id="ARBA00022989"/>
    </source>
</evidence>
<dbReference type="GO" id="GO:0005886">
    <property type="term" value="C:plasma membrane"/>
    <property type="evidence" value="ECO:0007669"/>
    <property type="project" value="UniProtKB-SubCell"/>
</dbReference>
<keyword evidence="7 8" id="KW-0472">Membrane</keyword>
<dbReference type="Pfam" id="PF03591">
    <property type="entry name" value="AzlC"/>
    <property type="match status" value="1"/>
</dbReference>
<comment type="caution">
    <text evidence="9">The sequence shown here is derived from an EMBL/GenBank/DDBJ whole genome shotgun (WGS) entry which is preliminary data.</text>
</comment>
<protein>
    <submittedName>
        <fullName evidence="9">AzlC family ABC transporter permease</fullName>
    </submittedName>
</protein>
<feature type="transmembrane region" description="Helical" evidence="8">
    <location>
        <begin position="167"/>
        <end position="186"/>
    </location>
</feature>
<name>A0A8J7MUL4_9RHOB</name>
<organism evidence="9 10">
    <name type="scientific">Fuscibacter oryzae</name>
    <dbReference type="NCBI Taxonomy" id="2803939"/>
    <lineage>
        <taxon>Bacteria</taxon>
        <taxon>Pseudomonadati</taxon>
        <taxon>Pseudomonadota</taxon>
        <taxon>Alphaproteobacteria</taxon>
        <taxon>Rhodobacterales</taxon>
        <taxon>Paracoccaceae</taxon>
        <taxon>Fuscibacter</taxon>
    </lineage>
</organism>
<evidence type="ECO:0000256" key="3">
    <source>
        <dbReference type="ARBA" id="ARBA00022448"/>
    </source>
</evidence>
<evidence type="ECO:0000256" key="8">
    <source>
        <dbReference type="SAM" id="Phobius"/>
    </source>
</evidence>
<dbReference type="InterPro" id="IPR011606">
    <property type="entry name" value="Brnchd-chn_aa_trnsp_permease"/>
</dbReference>
<evidence type="ECO:0000256" key="7">
    <source>
        <dbReference type="ARBA" id="ARBA00023136"/>
    </source>
</evidence>
<evidence type="ECO:0000256" key="1">
    <source>
        <dbReference type="ARBA" id="ARBA00004651"/>
    </source>
</evidence>
<dbReference type="Proteomes" id="UP000619033">
    <property type="component" value="Unassembled WGS sequence"/>
</dbReference>
<evidence type="ECO:0000313" key="10">
    <source>
        <dbReference type="Proteomes" id="UP000619033"/>
    </source>
</evidence>
<proteinExistence type="inferred from homology"/>
<dbReference type="GO" id="GO:1903785">
    <property type="term" value="P:L-valine transmembrane transport"/>
    <property type="evidence" value="ECO:0007669"/>
    <property type="project" value="TreeGrafter"/>
</dbReference>
<dbReference type="EMBL" id="JAESVP010000012">
    <property type="protein sequence ID" value="MBL4929947.1"/>
    <property type="molecule type" value="Genomic_DNA"/>
</dbReference>
<evidence type="ECO:0000256" key="5">
    <source>
        <dbReference type="ARBA" id="ARBA00022692"/>
    </source>
</evidence>
<evidence type="ECO:0000256" key="4">
    <source>
        <dbReference type="ARBA" id="ARBA00022475"/>
    </source>
</evidence>
<accession>A0A8J7MUL4</accession>
<keyword evidence="6 8" id="KW-1133">Transmembrane helix</keyword>
<dbReference type="AlphaFoldDB" id="A0A8J7MUL4"/>
<dbReference type="PANTHER" id="PTHR34979">
    <property type="entry name" value="INNER MEMBRANE PROTEIN YGAZ"/>
    <property type="match status" value="1"/>
</dbReference>
<dbReference type="RefSeq" id="WP_202662515.1">
    <property type="nucleotide sequence ID" value="NZ_JAESVP010000012.1"/>
</dbReference>
<keyword evidence="5 8" id="KW-0812">Transmembrane</keyword>
<evidence type="ECO:0000313" key="9">
    <source>
        <dbReference type="EMBL" id="MBL4929947.1"/>
    </source>
</evidence>
<feature type="transmembrane region" description="Helical" evidence="8">
    <location>
        <begin position="48"/>
        <end position="81"/>
    </location>
</feature>
<keyword evidence="10" id="KW-1185">Reference proteome</keyword>
<keyword evidence="3" id="KW-0813">Transport</keyword>
<dbReference type="PANTHER" id="PTHR34979:SF1">
    <property type="entry name" value="INNER MEMBRANE PROTEIN YGAZ"/>
    <property type="match status" value="1"/>
</dbReference>
<comment type="similarity">
    <text evidence="2">Belongs to the AzlC family.</text>
</comment>
<feature type="transmembrane region" description="Helical" evidence="8">
    <location>
        <begin position="192"/>
        <end position="225"/>
    </location>
</feature>
<feature type="transmembrane region" description="Helical" evidence="8">
    <location>
        <begin position="132"/>
        <end position="155"/>
    </location>
</feature>
<feature type="transmembrane region" description="Helical" evidence="8">
    <location>
        <begin position="12"/>
        <end position="36"/>
    </location>
</feature>
<evidence type="ECO:0000256" key="2">
    <source>
        <dbReference type="ARBA" id="ARBA00010735"/>
    </source>
</evidence>
<reference evidence="9" key="1">
    <citation type="submission" date="2021-01" db="EMBL/GenBank/DDBJ databases">
        <title>Genome seq and assembly of Tabrizicola sp. KVB23.</title>
        <authorList>
            <person name="Chhetri G."/>
        </authorList>
    </citation>
    <scope>NUCLEOTIDE SEQUENCE</scope>
    <source>
        <strain evidence="9">KVB23</strain>
    </source>
</reference>
<sequence>MRDSSSTVADGLMAAIPIALGYFPIAFAFGVAATGHGMSGIEAFGLSLIIYAGAAQFLTLALITSGAPLLVSAFTLIAMNLRHVLYGPSLMKRAGPHARRRWSWVWAFGLTDEVFGAALGQLARGRRFSEPFMFGLAMVAYASWLSGTALGAWAGGGALKSWPAVEAGLGFMLPALFLSLLLSILSRAQLPAIVVAVLATVGVTLVWSGTAGILAGMIAGALTGLAPRKAADAR</sequence>
<gene>
    <name evidence="9" type="ORF">JI744_17740</name>
</gene>
<comment type="subcellular location">
    <subcellularLocation>
        <location evidence="1">Cell membrane</location>
        <topology evidence="1">Multi-pass membrane protein</topology>
    </subcellularLocation>
</comment>